<evidence type="ECO:0000256" key="4">
    <source>
        <dbReference type="ARBA" id="ARBA00022840"/>
    </source>
</evidence>
<feature type="short sequence motif" description="'HIGH' region" evidence="8">
    <location>
        <begin position="10"/>
        <end position="18"/>
    </location>
</feature>
<keyword evidence="5 8" id="KW-0648">Protein biosynthesis</keyword>
<gene>
    <name evidence="8" type="primary">trpS</name>
    <name evidence="10" type="ORF">UT29_C0004G0030</name>
</gene>
<dbReference type="GO" id="GO:0005829">
    <property type="term" value="C:cytosol"/>
    <property type="evidence" value="ECO:0007669"/>
    <property type="project" value="TreeGrafter"/>
</dbReference>
<organism evidence="10 11">
    <name type="scientific">Yanofskybacteria sp. (strain GW2011_GWA1_39_13)</name>
    <dbReference type="NCBI Taxonomy" id="1619019"/>
    <lineage>
        <taxon>Bacteria</taxon>
        <taxon>Candidatus Yanofskyibacteriota</taxon>
    </lineage>
</organism>
<dbReference type="EC" id="6.1.1.2" evidence="8"/>
<dbReference type="InterPro" id="IPR014729">
    <property type="entry name" value="Rossmann-like_a/b/a_fold"/>
</dbReference>
<dbReference type="EMBL" id="LBWF01000004">
    <property type="protein sequence ID" value="KKR02337.1"/>
    <property type="molecule type" value="Genomic_DNA"/>
</dbReference>
<keyword evidence="8" id="KW-0963">Cytoplasm</keyword>
<evidence type="ECO:0000313" key="10">
    <source>
        <dbReference type="EMBL" id="KKR02337.1"/>
    </source>
</evidence>
<dbReference type="Pfam" id="PF00579">
    <property type="entry name" value="tRNA-synt_1b"/>
    <property type="match status" value="1"/>
</dbReference>
<evidence type="ECO:0000256" key="3">
    <source>
        <dbReference type="ARBA" id="ARBA00022741"/>
    </source>
</evidence>
<evidence type="ECO:0000256" key="6">
    <source>
        <dbReference type="ARBA" id="ARBA00023146"/>
    </source>
</evidence>
<evidence type="ECO:0000256" key="7">
    <source>
        <dbReference type="ARBA" id="ARBA00049929"/>
    </source>
</evidence>
<dbReference type="GO" id="GO:0006436">
    <property type="term" value="P:tryptophanyl-tRNA aminoacylation"/>
    <property type="evidence" value="ECO:0007669"/>
    <property type="project" value="UniProtKB-UniRule"/>
</dbReference>
<dbReference type="PANTHER" id="PTHR43766">
    <property type="entry name" value="TRYPTOPHAN--TRNA LIGASE, MITOCHONDRIAL"/>
    <property type="match status" value="1"/>
</dbReference>
<dbReference type="InterPro" id="IPR002306">
    <property type="entry name" value="Trp-tRNA-ligase"/>
</dbReference>
<dbReference type="FunFam" id="1.10.240.10:FF:000002">
    <property type="entry name" value="Tryptophan--tRNA ligase"/>
    <property type="match status" value="1"/>
</dbReference>
<feature type="binding site" evidence="8">
    <location>
        <begin position="17"/>
        <end position="18"/>
    </location>
    <ligand>
        <name>ATP</name>
        <dbReference type="ChEBI" id="CHEBI:30616"/>
    </ligand>
</feature>
<keyword evidence="4 8" id="KW-0067">ATP-binding</keyword>
<comment type="subcellular location">
    <subcellularLocation>
        <location evidence="8">Cytoplasm</location>
    </subcellularLocation>
</comment>
<feature type="binding site" evidence="8">
    <location>
        <begin position="9"/>
        <end position="11"/>
    </location>
    <ligand>
        <name>ATP</name>
        <dbReference type="ChEBI" id="CHEBI:30616"/>
    </ligand>
</feature>
<dbReference type="GO" id="GO:0004830">
    <property type="term" value="F:tryptophan-tRNA ligase activity"/>
    <property type="evidence" value="ECO:0007669"/>
    <property type="project" value="UniProtKB-UniRule"/>
</dbReference>
<evidence type="ECO:0000256" key="1">
    <source>
        <dbReference type="ARBA" id="ARBA00005594"/>
    </source>
</evidence>
<proteinExistence type="inferred from homology"/>
<dbReference type="Gene3D" id="3.40.50.620">
    <property type="entry name" value="HUPs"/>
    <property type="match status" value="1"/>
</dbReference>
<reference evidence="10 11" key="1">
    <citation type="journal article" date="2015" name="Nature">
        <title>rRNA introns, odd ribosomes, and small enigmatic genomes across a large radiation of phyla.</title>
        <authorList>
            <person name="Brown C.T."/>
            <person name="Hug L.A."/>
            <person name="Thomas B.C."/>
            <person name="Sharon I."/>
            <person name="Castelle C.J."/>
            <person name="Singh A."/>
            <person name="Wilkins M.J."/>
            <person name="Williams K.H."/>
            <person name="Banfield J.F."/>
        </authorList>
    </citation>
    <scope>NUCLEOTIDE SEQUENCE [LARGE SCALE GENOMIC DNA]</scope>
    <source>
        <strain evidence="11">GW2011_GWA1_39_13</strain>
    </source>
</reference>
<keyword evidence="2 8" id="KW-0436">Ligase</keyword>
<feature type="binding site" evidence="8">
    <location>
        <begin position="149"/>
        <end position="151"/>
    </location>
    <ligand>
        <name>ATP</name>
        <dbReference type="ChEBI" id="CHEBI:30616"/>
    </ligand>
</feature>
<comment type="function">
    <text evidence="8">Catalyzes the attachment of tryptophan to tRNA(Trp).</text>
</comment>
<dbReference type="SUPFAM" id="SSF52374">
    <property type="entry name" value="Nucleotidylyl transferase"/>
    <property type="match status" value="1"/>
</dbReference>
<feature type="binding site" evidence="8">
    <location>
        <position position="187"/>
    </location>
    <ligand>
        <name>ATP</name>
        <dbReference type="ChEBI" id="CHEBI:30616"/>
    </ligand>
</feature>
<comment type="caution">
    <text evidence="8">Lacks conserved residue(s) required for the propagation of feature annotation.</text>
</comment>
<dbReference type="AlphaFoldDB" id="A0A0G0QKX5"/>
<feature type="binding site" evidence="8">
    <location>
        <position position="137"/>
    </location>
    <ligand>
        <name>L-tryptophan</name>
        <dbReference type="ChEBI" id="CHEBI:57912"/>
    </ligand>
</feature>
<dbReference type="CDD" id="cd00806">
    <property type="entry name" value="TrpRS_core"/>
    <property type="match status" value="1"/>
</dbReference>
<dbReference type="InterPro" id="IPR001412">
    <property type="entry name" value="aa-tRNA-synth_I_CS"/>
</dbReference>
<comment type="catalytic activity">
    <reaction evidence="7 8">
        <text>tRNA(Trp) + L-tryptophan + ATP = L-tryptophyl-tRNA(Trp) + AMP + diphosphate + H(+)</text>
        <dbReference type="Rhea" id="RHEA:24080"/>
        <dbReference type="Rhea" id="RHEA-COMP:9671"/>
        <dbReference type="Rhea" id="RHEA-COMP:9705"/>
        <dbReference type="ChEBI" id="CHEBI:15378"/>
        <dbReference type="ChEBI" id="CHEBI:30616"/>
        <dbReference type="ChEBI" id="CHEBI:33019"/>
        <dbReference type="ChEBI" id="CHEBI:57912"/>
        <dbReference type="ChEBI" id="CHEBI:78442"/>
        <dbReference type="ChEBI" id="CHEBI:78535"/>
        <dbReference type="ChEBI" id="CHEBI:456215"/>
        <dbReference type="EC" id="6.1.1.2"/>
    </reaction>
</comment>
<evidence type="ECO:0000256" key="9">
    <source>
        <dbReference type="RuleBase" id="RU363036"/>
    </source>
</evidence>
<evidence type="ECO:0000256" key="2">
    <source>
        <dbReference type="ARBA" id="ARBA00022598"/>
    </source>
</evidence>
<sequence length="328" mass="37031">MTKVFSGMRPSGKLHLGNYLGAIKNWIELQNKVSEGGQAVFAVVDYHGITTPFDPKKYHEQVMDVVLDYLAAGVDPDKTLLIRQSKVPQHTELGWIFNTITPVSWLDRLPTYKEQLAKSPKYNHMGLLDYPVLMAADILIYKSNIVPVGEDQMPHIDLTNEIARKFNSMFGETFEPVKAYMAPGARIMSLQDPTKKMSKTGDEGIALSDSPDEIRKKIKKATTDSGKEVIYDEDKKPGISNLMTIYSLLDPKISNYKEIEKMYDGKSYGEFKSDLAEVVVNFLKPFQMKYAELKADPDHVMEILEHSEERARKLASTTLTEVKAKMGL</sequence>
<dbReference type="Gene3D" id="1.10.240.10">
    <property type="entry name" value="Tyrosyl-Transfer RNA Synthetase"/>
    <property type="match status" value="1"/>
</dbReference>
<protein>
    <recommendedName>
        <fullName evidence="8">Tryptophan--tRNA ligase</fullName>
        <ecNumber evidence="8">6.1.1.2</ecNumber>
    </recommendedName>
    <alternativeName>
        <fullName evidence="8">Tryptophanyl-tRNA synthetase</fullName>
        <shortName evidence="8">TrpRS</shortName>
    </alternativeName>
</protein>
<name>A0A0G0QKX5_YANXG</name>
<accession>A0A0G0QKX5</accession>
<dbReference type="PROSITE" id="PS00178">
    <property type="entry name" value="AA_TRNA_LIGASE_I"/>
    <property type="match status" value="1"/>
</dbReference>
<evidence type="ECO:0000256" key="8">
    <source>
        <dbReference type="HAMAP-Rule" id="MF_00140"/>
    </source>
</evidence>
<comment type="caution">
    <text evidence="10">The sequence shown here is derived from an EMBL/GenBank/DDBJ whole genome shotgun (WGS) entry which is preliminary data.</text>
</comment>
<comment type="subunit">
    <text evidence="8">Homodimer.</text>
</comment>
<evidence type="ECO:0000313" key="11">
    <source>
        <dbReference type="Proteomes" id="UP000034845"/>
    </source>
</evidence>
<dbReference type="InterPro" id="IPR024109">
    <property type="entry name" value="Trp-tRNA-ligase_bac-type"/>
</dbReference>
<dbReference type="GO" id="GO:0005524">
    <property type="term" value="F:ATP binding"/>
    <property type="evidence" value="ECO:0007669"/>
    <property type="project" value="UniProtKB-UniRule"/>
</dbReference>
<comment type="similarity">
    <text evidence="1 8 9">Belongs to the class-I aminoacyl-tRNA synthetase family.</text>
</comment>
<dbReference type="HAMAP" id="MF_00140_B">
    <property type="entry name" value="Trp_tRNA_synth_B"/>
    <property type="match status" value="1"/>
</dbReference>
<keyword evidence="6 8" id="KW-0030">Aminoacyl-tRNA synthetase</keyword>
<evidence type="ECO:0000256" key="5">
    <source>
        <dbReference type="ARBA" id="ARBA00022917"/>
    </source>
</evidence>
<dbReference type="PATRIC" id="fig|1619019.3.peg.346"/>
<dbReference type="InterPro" id="IPR050203">
    <property type="entry name" value="Trp-tRNA_synthetase"/>
</dbReference>
<dbReference type="Proteomes" id="UP000034845">
    <property type="component" value="Unassembled WGS sequence"/>
</dbReference>
<dbReference type="PRINTS" id="PR01039">
    <property type="entry name" value="TRNASYNTHTRP"/>
</dbReference>
<keyword evidence="3 8" id="KW-0547">Nucleotide-binding</keyword>
<dbReference type="NCBIfam" id="TIGR00233">
    <property type="entry name" value="trpS"/>
    <property type="match status" value="1"/>
</dbReference>
<dbReference type="InterPro" id="IPR002305">
    <property type="entry name" value="aa-tRNA-synth_Ic"/>
</dbReference>
<dbReference type="PANTHER" id="PTHR43766:SF1">
    <property type="entry name" value="TRYPTOPHAN--TRNA LIGASE, MITOCHONDRIAL"/>
    <property type="match status" value="1"/>
</dbReference>